<comment type="caution">
    <text evidence="9">The sequence shown here is derived from an EMBL/GenBank/DDBJ whole genome shotgun (WGS) entry which is preliminary data.</text>
</comment>
<comment type="subcellular location">
    <subcellularLocation>
        <location evidence="1">Mitochondrion inner membrane</location>
        <topology evidence="1">Single-pass membrane protein</topology>
    </subcellularLocation>
</comment>
<evidence type="ECO:0000256" key="3">
    <source>
        <dbReference type="ARBA" id="ARBA00022792"/>
    </source>
</evidence>
<evidence type="ECO:0000259" key="8">
    <source>
        <dbReference type="PROSITE" id="PS50076"/>
    </source>
</evidence>
<dbReference type="PANTHER" id="PTHR12763:SF28">
    <property type="entry name" value="GEO10507P1-RELATED"/>
    <property type="match status" value="1"/>
</dbReference>
<dbReference type="Gene3D" id="1.10.287.110">
    <property type="entry name" value="DnaJ domain"/>
    <property type="match status" value="1"/>
</dbReference>
<dbReference type="OrthoDB" id="240298at2759"/>
<keyword evidence="10" id="KW-1185">Reference proteome</keyword>
<dbReference type="GO" id="GO:0001671">
    <property type="term" value="F:ATPase activator activity"/>
    <property type="evidence" value="ECO:0007669"/>
    <property type="project" value="TreeGrafter"/>
</dbReference>
<evidence type="ECO:0000256" key="6">
    <source>
        <dbReference type="ARBA" id="ARBA00023136"/>
    </source>
</evidence>
<gene>
    <name evidence="9" type="ORF">DLAC_06912</name>
</gene>
<dbReference type="FunFam" id="1.10.287.110:FF:000001">
    <property type="entry name" value="Import inner membrane translocase subunit tim14"/>
    <property type="match status" value="1"/>
</dbReference>
<dbReference type="SUPFAM" id="SSF46565">
    <property type="entry name" value="Chaperone J-domain"/>
    <property type="match status" value="1"/>
</dbReference>
<dbReference type="AlphaFoldDB" id="A0A151ZDV6"/>
<proteinExistence type="inferred from homology"/>
<dbReference type="InParanoid" id="A0A151ZDV6"/>
<keyword evidence="3" id="KW-0999">Mitochondrion inner membrane</keyword>
<dbReference type="InterPro" id="IPR036869">
    <property type="entry name" value="J_dom_sf"/>
</dbReference>
<dbReference type="PANTHER" id="PTHR12763">
    <property type="match status" value="1"/>
</dbReference>
<protein>
    <submittedName>
        <fullName evidence="9">DnaJ subfamily C member 19</fullName>
    </submittedName>
</protein>
<dbReference type="STRING" id="361077.A0A151ZDV6"/>
<accession>A0A151ZDV6</accession>
<keyword evidence="2" id="KW-0812">Transmembrane</keyword>
<organism evidence="9 10">
    <name type="scientific">Tieghemostelium lacteum</name>
    <name type="common">Slime mold</name>
    <name type="synonym">Dictyostelium lacteum</name>
    <dbReference type="NCBI Taxonomy" id="361077"/>
    <lineage>
        <taxon>Eukaryota</taxon>
        <taxon>Amoebozoa</taxon>
        <taxon>Evosea</taxon>
        <taxon>Eumycetozoa</taxon>
        <taxon>Dictyostelia</taxon>
        <taxon>Dictyosteliales</taxon>
        <taxon>Raperosteliaceae</taxon>
        <taxon>Tieghemostelium</taxon>
    </lineage>
</organism>
<dbReference type="OMA" id="MRTMDEG"/>
<evidence type="ECO:0000313" key="10">
    <source>
        <dbReference type="Proteomes" id="UP000076078"/>
    </source>
</evidence>
<sequence>MATPFLIGVTVAGMAYATRFTLRVLQRTKNVQTTSFTASPSLMRTMDEGFASRMTEEEAFMILELPKDATKDMIKNKHKALIIRNHPDKGGSSYLATKINEAKSMLDKQF</sequence>
<comment type="similarity">
    <text evidence="7">Belongs to the TIM14 family.</text>
</comment>
<dbReference type="GO" id="GO:0030150">
    <property type="term" value="P:protein import into mitochondrial matrix"/>
    <property type="evidence" value="ECO:0007669"/>
    <property type="project" value="TreeGrafter"/>
</dbReference>
<dbReference type="Proteomes" id="UP000076078">
    <property type="component" value="Unassembled WGS sequence"/>
</dbReference>
<dbReference type="SMART" id="SM00271">
    <property type="entry name" value="DnaJ"/>
    <property type="match status" value="1"/>
</dbReference>
<keyword evidence="5" id="KW-0496">Mitochondrion</keyword>
<dbReference type="PROSITE" id="PS50076">
    <property type="entry name" value="DNAJ_2"/>
    <property type="match status" value="1"/>
</dbReference>
<evidence type="ECO:0000256" key="2">
    <source>
        <dbReference type="ARBA" id="ARBA00022692"/>
    </source>
</evidence>
<feature type="domain" description="J" evidence="8">
    <location>
        <begin position="58"/>
        <end position="110"/>
    </location>
</feature>
<evidence type="ECO:0000256" key="1">
    <source>
        <dbReference type="ARBA" id="ARBA00004434"/>
    </source>
</evidence>
<evidence type="ECO:0000313" key="9">
    <source>
        <dbReference type="EMBL" id="KYQ92074.1"/>
    </source>
</evidence>
<evidence type="ECO:0000256" key="4">
    <source>
        <dbReference type="ARBA" id="ARBA00022989"/>
    </source>
</evidence>
<name>A0A151ZDV6_TIELA</name>
<dbReference type="EMBL" id="LODT01000031">
    <property type="protein sequence ID" value="KYQ92074.1"/>
    <property type="molecule type" value="Genomic_DNA"/>
</dbReference>
<dbReference type="InterPro" id="IPR001623">
    <property type="entry name" value="DnaJ_domain"/>
</dbReference>
<keyword evidence="4" id="KW-1133">Transmembrane helix</keyword>
<reference evidence="9 10" key="1">
    <citation type="submission" date="2015-12" db="EMBL/GenBank/DDBJ databases">
        <title>Dictyostelia acquired genes for synthesis and detection of signals that induce cell-type specialization by lateral gene transfer from prokaryotes.</title>
        <authorList>
            <person name="Gloeckner G."/>
            <person name="Schaap P."/>
        </authorList>
    </citation>
    <scope>NUCLEOTIDE SEQUENCE [LARGE SCALE GENOMIC DNA]</scope>
    <source>
        <strain evidence="9 10">TK</strain>
    </source>
</reference>
<dbReference type="Pfam" id="PF03656">
    <property type="entry name" value="Pam16"/>
    <property type="match status" value="1"/>
</dbReference>
<evidence type="ECO:0000256" key="5">
    <source>
        <dbReference type="ARBA" id="ARBA00023128"/>
    </source>
</evidence>
<dbReference type="FunCoup" id="A0A151ZDV6">
    <property type="interactions" value="228"/>
</dbReference>
<evidence type="ECO:0000256" key="7">
    <source>
        <dbReference type="ARBA" id="ARBA00038105"/>
    </source>
</evidence>
<dbReference type="GO" id="GO:0001405">
    <property type="term" value="C:PAM complex, Tim23 associated import motor"/>
    <property type="evidence" value="ECO:0007669"/>
    <property type="project" value="TreeGrafter"/>
</dbReference>
<keyword evidence="6" id="KW-0472">Membrane</keyword>